<dbReference type="PANTHER" id="PTHR43046:SF12">
    <property type="entry name" value="GDP-MANNOSE MANNOSYL HYDROLASE"/>
    <property type="match status" value="1"/>
</dbReference>
<dbReference type="InterPro" id="IPR000086">
    <property type="entry name" value="NUDIX_hydrolase_dom"/>
</dbReference>
<gene>
    <name evidence="5" type="ORF">DI526_12580</name>
</gene>
<evidence type="ECO:0000259" key="4">
    <source>
        <dbReference type="PROSITE" id="PS51462"/>
    </source>
</evidence>
<dbReference type="PANTHER" id="PTHR43046">
    <property type="entry name" value="GDP-MANNOSE MANNOSYL HYDROLASE"/>
    <property type="match status" value="1"/>
</dbReference>
<feature type="domain" description="Nudix hydrolase" evidence="4">
    <location>
        <begin position="4"/>
        <end position="144"/>
    </location>
</feature>
<sequence length="148" mass="16474">MTVRQRQAARVILFDERNRVLLIRFSITRRDGTVVFWATPGGGLEGDEDPLDGAKRELMEELGLDLPLTGPIHKATAVFEHEGALLENTDTFFLGRCAASAPRLDGVDDAERKAMQTLRWWDADEIADSAEPIFPADLAEVVRRVARA</sequence>
<keyword evidence="3" id="KW-0460">Magnesium</keyword>
<dbReference type="PROSITE" id="PS51462">
    <property type="entry name" value="NUDIX"/>
    <property type="match status" value="1"/>
</dbReference>
<organism evidence="5 6">
    <name type="scientific">Caulobacter segnis</name>
    <dbReference type="NCBI Taxonomy" id="88688"/>
    <lineage>
        <taxon>Bacteria</taxon>
        <taxon>Pseudomonadati</taxon>
        <taxon>Pseudomonadota</taxon>
        <taxon>Alphaproteobacteria</taxon>
        <taxon>Caulobacterales</taxon>
        <taxon>Caulobacteraceae</taxon>
        <taxon>Caulobacter</taxon>
    </lineage>
</organism>
<comment type="cofactor">
    <cofactor evidence="1">
        <name>Mg(2+)</name>
        <dbReference type="ChEBI" id="CHEBI:18420"/>
    </cofactor>
</comment>
<name>A0A2W5WZW0_9CAUL</name>
<dbReference type="PROSITE" id="PS00893">
    <property type="entry name" value="NUDIX_BOX"/>
    <property type="match status" value="1"/>
</dbReference>
<dbReference type="SUPFAM" id="SSF55811">
    <property type="entry name" value="Nudix"/>
    <property type="match status" value="1"/>
</dbReference>
<evidence type="ECO:0000256" key="1">
    <source>
        <dbReference type="ARBA" id="ARBA00001946"/>
    </source>
</evidence>
<evidence type="ECO:0000256" key="2">
    <source>
        <dbReference type="ARBA" id="ARBA00022801"/>
    </source>
</evidence>
<evidence type="ECO:0000313" key="6">
    <source>
        <dbReference type="Proteomes" id="UP000249393"/>
    </source>
</evidence>
<dbReference type="InterPro" id="IPR015797">
    <property type="entry name" value="NUDIX_hydrolase-like_dom_sf"/>
</dbReference>
<keyword evidence="2 5" id="KW-0378">Hydrolase</keyword>
<protein>
    <submittedName>
        <fullName evidence="5">NUDIX hydrolase</fullName>
    </submittedName>
</protein>
<dbReference type="CDD" id="cd04685">
    <property type="entry name" value="NUDIX_Hydrolase"/>
    <property type="match status" value="1"/>
</dbReference>
<dbReference type="Proteomes" id="UP000249393">
    <property type="component" value="Unassembled WGS sequence"/>
</dbReference>
<dbReference type="EMBL" id="QFQZ01000037">
    <property type="protein sequence ID" value="PZR33734.1"/>
    <property type="molecule type" value="Genomic_DNA"/>
</dbReference>
<proteinExistence type="predicted"/>
<dbReference type="GO" id="GO:0016787">
    <property type="term" value="F:hydrolase activity"/>
    <property type="evidence" value="ECO:0007669"/>
    <property type="project" value="UniProtKB-KW"/>
</dbReference>
<evidence type="ECO:0000256" key="3">
    <source>
        <dbReference type="ARBA" id="ARBA00022842"/>
    </source>
</evidence>
<dbReference type="InterPro" id="IPR020084">
    <property type="entry name" value="NUDIX_hydrolase_CS"/>
</dbReference>
<dbReference type="RefSeq" id="WP_304278375.1">
    <property type="nucleotide sequence ID" value="NZ_QFQZ01000037.1"/>
</dbReference>
<dbReference type="Gene3D" id="3.90.79.10">
    <property type="entry name" value="Nucleoside Triphosphate Pyrophosphohydrolase"/>
    <property type="match status" value="1"/>
</dbReference>
<dbReference type="AlphaFoldDB" id="A0A2W5WZW0"/>
<reference evidence="5 6" key="1">
    <citation type="submission" date="2017-08" db="EMBL/GenBank/DDBJ databases">
        <title>Infants hospitalized years apart are colonized by the same room-sourced microbial strains.</title>
        <authorList>
            <person name="Brooks B."/>
            <person name="Olm M.R."/>
            <person name="Firek B.A."/>
            <person name="Baker R."/>
            <person name="Thomas B.C."/>
            <person name="Morowitz M.J."/>
            <person name="Banfield J.F."/>
        </authorList>
    </citation>
    <scope>NUCLEOTIDE SEQUENCE [LARGE SCALE GENOMIC DNA]</scope>
    <source>
        <strain evidence="5">S2_003_000_R2_4</strain>
    </source>
</reference>
<accession>A0A2W5WZW0</accession>
<dbReference type="Pfam" id="PF00293">
    <property type="entry name" value="NUDIX"/>
    <property type="match status" value="1"/>
</dbReference>
<comment type="caution">
    <text evidence="5">The sequence shown here is derived from an EMBL/GenBank/DDBJ whole genome shotgun (WGS) entry which is preliminary data.</text>
</comment>
<evidence type="ECO:0000313" key="5">
    <source>
        <dbReference type="EMBL" id="PZR33734.1"/>
    </source>
</evidence>